<evidence type="ECO:0000256" key="1">
    <source>
        <dbReference type="ARBA" id="ARBA00004651"/>
    </source>
</evidence>
<dbReference type="InterPro" id="IPR049142">
    <property type="entry name" value="MS_channel_1st"/>
</dbReference>
<dbReference type="InterPro" id="IPR010920">
    <property type="entry name" value="LSM_dom_sf"/>
</dbReference>
<evidence type="ECO:0000256" key="5">
    <source>
        <dbReference type="ARBA" id="ARBA00022989"/>
    </source>
</evidence>
<protein>
    <submittedName>
        <fullName evidence="12">Mechanosensitive ion channel family protein</fullName>
    </submittedName>
</protein>
<evidence type="ECO:0000256" key="8">
    <source>
        <dbReference type="SAM" id="Phobius"/>
    </source>
</evidence>
<evidence type="ECO:0000256" key="7">
    <source>
        <dbReference type="SAM" id="MobiDB-lite"/>
    </source>
</evidence>
<evidence type="ECO:0000259" key="9">
    <source>
        <dbReference type="Pfam" id="PF00924"/>
    </source>
</evidence>
<comment type="caution">
    <text evidence="12">The sequence shown here is derived from an EMBL/GenBank/DDBJ whole genome shotgun (WGS) entry which is preliminary data.</text>
</comment>
<feature type="domain" description="Mechanosensitive ion channel transmembrane helices 2/3" evidence="11">
    <location>
        <begin position="121"/>
        <end position="157"/>
    </location>
</feature>
<dbReference type="Gene3D" id="2.30.30.60">
    <property type="match status" value="1"/>
</dbReference>
<feature type="transmembrane region" description="Helical" evidence="8">
    <location>
        <begin position="112"/>
        <end position="132"/>
    </location>
</feature>
<comment type="subcellular location">
    <subcellularLocation>
        <location evidence="1">Cell membrane</location>
        <topology evidence="1">Multi-pass membrane protein</topology>
    </subcellularLocation>
</comment>
<evidence type="ECO:0000256" key="6">
    <source>
        <dbReference type="ARBA" id="ARBA00023136"/>
    </source>
</evidence>
<gene>
    <name evidence="12" type="ORF">GCM10009737_21640</name>
</gene>
<dbReference type="InterPro" id="IPR049278">
    <property type="entry name" value="MS_channel_C"/>
</dbReference>
<evidence type="ECO:0000256" key="4">
    <source>
        <dbReference type="ARBA" id="ARBA00022692"/>
    </source>
</evidence>
<name>A0ABN2PEL4_9ACTN</name>
<evidence type="ECO:0000313" key="12">
    <source>
        <dbReference type="EMBL" id="GAA1919736.1"/>
    </source>
</evidence>
<evidence type="ECO:0000259" key="10">
    <source>
        <dbReference type="Pfam" id="PF21082"/>
    </source>
</evidence>
<reference evidence="12 13" key="1">
    <citation type="journal article" date="2019" name="Int. J. Syst. Evol. Microbiol.">
        <title>The Global Catalogue of Microorganisms (GCM) 10K type strain sequencing project: providing services to taxonomists for standard genome sequencing and annotation.</title>
        <authorList>
            <consortium name="The Broad Institute Genomics Platform"/>
            <consortium name="The Broad Institute Genome Sequencing Center for Infectious Disease"/>
            <person name="Wu L."/>
            <person name="Ma J."/>
        </authorList>
    </citation>
    <scope>NUCLEOTIDE SEQUENCE [LARGE SCALE GENOMIC DNA]</scope>
    <source>
        <strain evidence="12 13">JCM 14046</strain>
    </source>
</reference>
<comment type="similarity">
    <text evidence="2">Belongs to the MscS (TC 1.A.23) family.</text>
</comment>
<feature type="domain" description="Mechanosensitive ion channel MscS" evidence="9">
    <location>
        <begin position="159"/>
        <end position="226"/>
    </location>
</feature>
<evidence type="ECO:0000256" key="3">
    <source>
        <dbReference type="ARBA" id="ARBA00022475"/>
    </source>
</evidence>
<dbReference type="Pfam" id="PF21088">
    <property type="entry name" value="MS_channel_1st"/>
    <property type="match status" value="1"/>
</dbReference>
<proteinExistence type="inferred from homology"/>
<dbReference type="Gene3D" id="3.30.70.100">
    <property type="match status" value="1"/>
</dbReference>
<dbReference type="InterPro" id="IPR045276">
    <property type="entry name" value="YbiO_bact"/>
</dbReference>
<dbReference type="Gene3D" id="1.10.287.1260">
    <property type="match status" value="1"/>
</dbReference>
<dbReference type="Pfam" id="PF00924">
    <property type="entry name" value="MS_channel_2nd"/>
    <property type="match status" value="1"/>
</dbReference>
<keyword evidence="13" id="KW-1185">Reference proteome</keyword>
<dbReference type="Proteomes" id="UP001501612">
    <property type="component" value="Unassembled WGS sequence"/>
</dbReference>
<dbReference type="SUPFAM" id="SSF82689">
    <property type="entry name" value="Mechanosensitive channel protein MscS (YggB), C-terminal domain"/>
    <property type="match status" value="1"/>
</dbReference>
<keyword evidence="6 8" id="KW-0472">Membrane</keyword>
<dbReference type="RefSeq" id="WP_344006991.1">
    <property type="nucleotide sequence ID" value="NZ_BAAAMY010000004.1"/>
</dbReference>
<evidence type="ECO:0000259" key="11">
    <source>
        <dbReference type="Pfam" id="PF21088"/>
    </source>
</evidence>
<dbReference type="InterPro" id="IPR006685">
    <property type="entry name" value="MscS_channel_2nd"/>
</dbReference>
<dbReference type="EMBL" id="BAAAMY010000004">
    <property type="protein sequence ID" value="GAA1919736.1"/>
    <property type="molecule type" value="Genomic_DNA"/>
</dbReference>
<dbReference type="InterPro" id="IPR023408">
    <property type="entry name" value="MscS_beta-dom_sf"/>
</dbReference>
<keyword evidence="5 8" id="KW-1133">Transmembrane helix</keyword>
<keyword evidence="4 8" id="KW-0812">Transmembrane</keyword>
<dbReference type="InterPro" id="IPR011066">
    <property type="entry name" value="MscS_channel_C_sf"/>
</dbReference>
<dbReference type="InterPro" id="IPR011014">
    <property type="entry name" value="MscS_channel_TM-2"/>
</dbReference>
<dbReference type="SUPFAM" id="SSF82861">
    <property type="entry name" value="Mechanosensitive channel protein MscS (YggB), transmembrane region"/>
    <property type="match status" value="1"/>
</dbReference>
<evidence type="ECO:0000256" key="2">
    <source>
        <dbReference type="ARBA" id="ARBA00008017"/>
    </source>
</evidence>
<sequence length="347" mass="36984">MFAIDTYGACEPDQAWSCRITRELTGNDTAASLAELLLGKPAAVLGIILLGVLGRWVLHRIIDRLVRRAEHSMMGGRPGKPGLGLPPQGAEAAGGTPVVSHRRKQRTRTLGSLLKSVATGVIIAVVGIMALSEIGVNVAPLIASAGIVGVALGFGAQSLVSDVISGVFMLVEDQYGVGDEVDLGEAIGTVEAVSLRVTRVRDIHGTVWYVRNGEIVRVGNQSQNWSKSVLDISVGYGEDLERVNRILREASHDMWEDEDYRGQILEEPTVLGIQDLGVDGVTVRLSIKTAPGEQWAVSREMRLRIKNRFDAEGIEIPLPQRVVWSRDPRHGEAAGAGAPGGATGAGA</sequence>
<organism evidence="12 13">
    <name type="scientific">Nocardioides lentus</name>
    <dbReference type="NCBI Taxonomy" id="338077"/>
    <lineage>
        <taxon>Bacteria</taxon>
        <taxon>Bacillati</taxon>
        <taxon>Actinomycetota</taxon>
        <taxon>Actinomycetes</taxon>
        <taxon>Propionibacteriales</taxon>
        <taxon>Nocardioidaceae</taxon>
        <taxon>Nocardioides</taxon>
    </lineage>
</organism>
<feature type="region of interest" description="Disordered" evidence="7">
    <location>
        <begin position="75"/>
        <end position="102"/>
    </location>
</feature>
<evidence type="ECO:0000313" key="13">
    <source>
        <dbReference type="Proteomes" id="UP001501612"/>
    </source>
</evidence>
<dbReference type="SUPFAM" id="SSF50182">
    <property type="entry name" value="Sm-like ribonucleoproteins"/>
    <property type="match status" value="1"/>
</dbReference>
<keyword evidence="3" id="KW-1003">Cell membrane</keyword>
<feature type="transmembrane region" description="Helical" evidence="8">
    <location>
        <begin position="138"/>
        <end position="160"/>
    </location>
</feature>
<dbReference type="PANTHER" id="PTHR30460:SF0">
    <property type="entry name" value="MODERATE CONDUCTANCE MECHANOSENSITIVE CHANNEL YBIO"/>
    <property type="match status" value="1"/>
</dbReference>
<accession>A0ABN2PEL4</accession>
<dbReference type="Pfam" id="PF21082">
    <property type="entry name" value="MS_channel_3rd"/>
    <property type="match status" value="1"/>
</dbReference>
<feature type="domain" description="Mechanosensitive ion channel MscS C-terminal" evidence="10">
    <location>
        <begin position="229"/>
        <end position="316"/>
    </location>
</feature>
<dbReference type="PANTHER" id="PTHR30460">
    <property type="entry name" value="MODERATE CONDUCTANCE MECHANOSENSITIVE CHANNEL YBIO"/>
    <property type="match status" value="1"/>
</dbReference>
<feature type="transmembrane region" description="Helical" evidence="8">
    <location>
        <begin position="42"/>
        <end position="58"/>
    </location>
</feature>